<organism evidence="1 2">
    <name type="scientific">Methylobacterium gossipiicola</name>
    <dbReference type="NCBI Taxonomy" id="582675"/>
    <lineage>
        <taxon>Bacteria</taxon>
        <taxon>Pseudomonadati</taxon>
        <taxon>Pseudomonadota</taxon>
        <taxon>Alphaproteobacteria</taxon>
        <taxon>Hyphomicrobiales</taxon>
        <taxon>Methylobacteriaceae</taxon>
        <taxon>Methylobacterium</taxon>
    </lineage>
</organism>
<gene>
    <name evidence="1" type="ORF">SAMN05192565_107139</name>
</gene>
<evidence type="ECO:0000313" key="1">
    <source>
        <dbReference type="EMBL" id="SFG64816.1"/>
    </source>
</evidence>
<evidence type="ECO:0000313" key="2">
    <source>
        <dbReference type="Proteomes" id="UP000199229"/>
    </source>
</evidence>
<keyword evidence="2" id="KW-1185">Reference proteome</keyword>
<protein>
    <submittedName>
        <fullName evidence="1">Uncharacterized protein</fullName>
    </submittedName>
</protein>
<dbReference type="EMBL" id="FOPM01000007">
    <property type="protein sequence ID" value="SFG64816.1"/>
    <property type="molecule type" value="Genomic_DNA"/>
</dbReference>
<accession>A0A1I2TQS1</accession>
<proteinExistence type="predicted"/>
<dbReference type="STRING" id="582675.SAMN05192565_107139"/>
<name>A0A1I2TQS1_9HYPH</name>
<sequence length="36" mass="3873">MPRWFFLLVTAALGLSVAGGMLIFLRSPTPVVQPAD</sequence>
<dbReference type="Proteomes" id="UP000199229">
    <property type="component" value="Unassembled WGS sequence"/>
</dbReference>
<dbReference type="AlphaFoldDB" id="A0A1I2TQS1"/>
<reference evidence="2" key="1">
    <citation type="submission" date="2016-10" db="EMBL/GenBank/DDBJ databases">
        <authorList>
            <person name="Varghese N."/>
            <person name="Submissions S."/>
        </authorList>
    </citation>
    <scope>NUCLEOTIDE SEQUENCE [LARGE SCALE GENOMIC DNA]</scope>
    <source>
        <strain evidence="2">Gh-105</strain>
    </source>
</reference>